<keyword evidence="2" id="KW-1185">Reference proteome</keyword>
<evidence type="ECO:0000313" key="1">
    <source>
        <dbReference type="EMBL" id="WWO60308.1"/>
    </source>
</evidence>
<dbReference type="EMBL" id="PP079415">
    <property type="protein sequence ID" value="WWO60308.1"/>
    <property type="molecule type" value="Genomic_DNA"/>
</dbReference>
<proteinExistence type="predicted"/>
<accession>A0ABZ2GVS8</accession>
<sequence>MSNIWGPTSPVNQNQLHGEGALTALQQEQFLGEVENALMNTTVFEPYFKRKRLVKGTNTLTKKAVGKTKLQKLHRGQAPDGTQVKFGKAIVTVDTMVLSRHTFSELETIQTDIDVRSEVAAQAGKDIGEFNDLTFMIAAAKAAAMTENPYGLKAEDGFFGGTQVTIAAGEEKDPAKLYHALGQMSLGMEQKNVNPRAEKVLLAVRPEQFYVLMDAEQIVNGEYVTANGTKLDSVPMFKTFGIPVLSSTNIPKGVVEGHLLSNEDNDFFYDGDFGNLVALMVSEKALLVGESKALETKIWWSDESKVWTVDAWMSYGIAVDRPEYAARLDIAP</sequence>
<protein>
    <submittedName>
        <fullName evidence="1">Major capsid protein</fullName>
    </submittedName>
</protein>
<reference evidence="1 2" key="1">
    <citation type="submission" date="2024-01" db="EMBL/GenBank/DDBJ databases">
        <title>Novel lytic viruses for Xanthomonas sp. and Stenotrophomonas maltophilia.</title>
        <authorList>
            <person name="Petrzik K."/>
            <person name="Brazdova S."/>
            <person name="Sovova L."/>
            <person name="Neoralova M."/>
        </authorList>
    </citation>
    <scope>NUCLEOTIDE SEQUENCE [LARGE SCALE GENOMIC DNA]</scope>
</reference>
<dbReference type="Proteomes" id="UP001384053">
    <property type="component" value="Segment"/>
</dbReference>
<organism evidence="1 2">
    <name type="scientific">Xanthomonas phage SB4</name>
    <dbReference type="NCBI Taxonomy" id="3117473"/>
    <lineage>
        <taxon>Viruses</taxon>
        <taxon>Duplodnaviria</taxon>
        <taxon>Heunggongvirae</taxon>
        <taxon>Uroviricota</taxon>
        <taxon>Caudoviricetes</taxon>
        <taxon>Autographivirales</taxon>
        <taxon>Autonotataviridae</taxon>
        <taxon>Gujervirinae</taxon>
        <taxon>Ceskevirus</taxon>
        <taxon>Ceskevirus SB4</taxon>
    </lineage>
</organism>
<name>A0ABZ2GVS8_9CAUD</name>
<evidence type="ECO:0000313" key="2">
    <source>
        <dbReference type="Proteomes" id="UP001384053"/>
    </source>
</evidence>